<organism evidence="1 2">
    <name type="scientific">Micractinium conductrix</name>
    <dbReference type="NCBI Taxonomy" id="554055"/>
    <lineage>
        <taxon>Eukaryota</taxon>
        <taxon>Viridiplantae</taxon>
        <taxon>Chlorophyta</taxon>
        <taxon>core chlorophytes</taxon>
        <taxon>Trebouxiophyceae</taxon>
        <taxon>Chlorellales</taxon>
        <taxon>Chlorellaceae</taxon>
        <taxon>Chlorella clade</taxon>
        <taxon>Micractinium</taxon>
    </lineage>
</organism>
<name>A0A2P6VHR7_9CHLO</name>
<dbReference type="OrthoDB" id="514929at2759"/>
<gene>
    <name evidence="1" type="ORF">C2E20_3074</name>
</gene>
<proteinExistence type="predicted"/>
<sequence length="293" mass="30399">MVQPAAASSDTVSLPDWREGPPAAVLEAIVWRTALCAAVERQATWTVTVQRHAAVDLPRLEPLRVAALDLRALTWAEQGGGAACESLLRSPSFQASSAPHLRSAVGVPERLAGILAAGFPRLEAVGLCSDYDSEGFGQAGGKGHLAPMALAPLAPLRALRALSLELGVADLAALPPGITSLTLMDVDRIVLPPAEGASVTDRLMEVVATAGLRSLTLQAASGCLVFEEPQKAPMELELSHAARLLAGGGSTNDPGWAVQLGLCNDGWRRVPQLGLSWRRAVPVAGQAATDALG</sequence>
<comment type="caution">
    <text evidence="1">The sequence shown here is derived from an EMBL/GenBank/DDBJ whole genome shotgun (WGS) entry which is preliminary data.</text>
</comment>
<evidence type="ECO:0000313" key="2">
    <source>
        <dbReference type="Proteomes" id="UP000239649"/>
    </source>
</evidence>
<reference evidence="1 2" key="1">
    <citation type="journal article" date="2018" name="Plant J.">
        <title>Genome sequences of Chlorella sorokiniana UTEX 1602 and Micractinium conductrix SAG 241.80: implications to maltose excretion by a green alga.</title>
        <authorList>
            <person name="Arriola M.B."/>
            <person name="Velmurugan N."/>
            <person name="Zhang Y."/>
            <person name="Plunkett M.H."/>
            <person name="Hondzo H."/>
            <person name="Barney B.M."/>
        </authorList>
    </citation>
    <scope>NUCLEOTIDE SEQUENCE [LARGE SCALE GENOMIC DNA]</scope>
    <source>
        <strain evidence="1 2">SAG 241.80</strain>
    </source>
</reference>
<keyword evidence="2" id="KW-1185">Reference proteome</keyword>
<accession>A0A2P6VHR7</accession>
<protein>
    <submittedName>
        <fullName evidence="1">Uncharacterized protein</fullName>
    </submittedName>
</protein>
<dbReference type="Proteomes" id="UP000239649">
    <property type="component" value="Unassembled WGS sequence"/>
</dbReference>
<evidence type="ECO:0000313" key="1">
    <source>
        <dbReference type="EMBL" id="PSC73618.1"/>
    </source>
</evidence>
<dbReference type="AlphaFoldDB" id="A0A2P6VHR7"/>
<dbReference type="EMBL" id="LHPF02000006">
    <property type="protein sequence ID" value="PSC73618.1"/>
    <property type="molecule type" value="Genomic_DNA"/>
</dbReference>